<dbReference type="PROSITE" id="PS51165">
    <property type="entry name" value="THUMP"/>
    <property type="match status" value="1"/>
</dbReference>
<evidence type="ECO:0000256" key="12">
    <source>
        <dbReference type="ARBA" id="ARBA00061472"/>
    </source>
</evidence>
<dbReference type="GO" id="GO:0004810">
    <property type="term" value="F:CCA tRNA nucleotidyltransferase activity"/>
    <property type="evidence" value="ECO:0007669"/>
    <property type="project" value="InterPro"/>
</dbReference>
<dbReference type="HAMAP" id="MF_00021">
    <property type="entry name" value="ThiI"/>
    <property type="match status" value="1"/>
</dbReference>
<dbReference type="GO" id="GO:0009228">
    <property type="term" value="P:thiamine biosynthetic process"/>
    <property type="evidence" value="ECO:0007669"/>
    <property type="project" value="UniProtKB-KW"/>
</dbReference>
<dbReference type="InterPro" id="IPR049962">
    <property type="entry name" value="THUMP_ThiI"/>
</dbReference>
<dbReference type="GO" id="GO:0002937">
    <property type="term" value="P:tRNA 4-thiouridine biosynthesis"/>
    <property type="evidence" value="ECO:0007669"/>
    <property type="project" value="TreeGrafter"/>
</dbReference>
<evidence type="ECO:0000256" key="8">
    <source>
        <dbReference type="ARBA" id="ARBA00022977"/>
    </source>
</evidence>
<comment type="catalytic activity">
    <reaction evidence="10 18">
        <text>[ThiS sulfur-carrier protein]-C-terminal Gly-Gly-AMP + S-sulfanyl-L-cysteinyl-[cysteine desulfurase] + AH2 = [ThiS sulfur-carrier protein]-C-terminal-Gly-aminoethanethioate + L-cysteinyl-[cysteine desulfurase] + A + AMP + 2 H(+)</text>
        <dbReference type="Rhea" id="RHEA:43340"/>
        <dbReference type="Rhea" id="RHEA-COMP:12157"/>
        <dbReference type="Rhea" id="RHEA-COMP:12158"/>
        <dbReference type="Rhea" id="RHEA-COMP:12910"/>
        <dbReference type="Rhea" id="RHEA-COMP:19908"/>
        <dbReference type="ChEBI" id="CHEBI:13193"/>
        <dbReference type="ChEBI" id="CHEBI:15378"/>
        <dbReference type="ChEBI" id="CHEBI:17499"/>
        <dbReference type="ChEBI" id="CHEBI:29950"/>
        <dbReference type="ChEBI" id="CHEBI:61963"/>
        <dbReference type="ChEBI" id="CHEBI:90618"/>
        <dbReference type="ChEBI" id="CHEBI:232372"/>
        <dbReference type="ChEBI" id="CHEBI:456215"/>
    </reaction>
</comment>
<keyword evidence="5 18" id="KW-0547">Nucleotide-binding</keyword>
<feature type="binding site" evidence="18">
    <location>
        <position position="286"/>
    </location>
    <ligand>
        <name>ATP</name>
        <dbReference type="ChEBI" id="CHEBI:30616"/>
    </ligand>
</feature>
<evidence type="ECO:0000256" key="3">
    <source>
        <dbReference type="ARBA" id="ARBA00022555"/>
    </source>
</evidence>
<evidence type="ECO:0000256" key="16">
    <source>
        <dbReference type="ARBA" id="ARBA00077849"/>
    </source>
</evidence>
<comment type="pathway">
    <text evidence="18">Cofactor biosynthesis; thiamine diphosphate biosynthesis.</text>
</comment>
<evidence type="ECO:0000256" key="5">
    <source>
        <dbReference type="ARBA" id="ARBA00022741"/>
    </source>
</evidence>
<evidence type="ECO:0000256" key="6">
    <source>
        <dbReference type="ARBA" id="ARBA00022840"/>
    </source>
</evidence>
<dbReference type="GO" id="GO:0000049">
    <property type="term" value="F:tRNA binding"/>
    <property type="evidence" value="ECO:0007669"/>
    <property type="project" value="UniProtKB-UniRule"/>
</dbReference>
<dbReference type="EMBL" id="CP001962">
    <property type="protein sequence ID" value="ADW20781.1"/>
    <property type="molecule type" value="Genomic_DNA"/>
</dbReference>
<dbReference type="InterPro" id="IPR054173">
    <property type="entry name" value="ThiI_fer"/>
</dbReference>
<name>E8PJK1_THESS</name>
<dbReference type="Pfam" id="PF02568">
    <property type="entry name" value="ThiI"/>
    <property type="match status" value="1"/>
</dbReference>
<dbReference type="CDD" id="cd01712">
    <property type="entry name" value="PPase_ThiI"/>
    <property type="match status" value="1"/>
</dbReference>
<evidence type="ECO:0000256" key="13">
    <source>
        <dbReference type="ARBA" id="ARBA00066827"/>
    </source>
</evidence>
<organism evidence="20 21">
    <name type="scientific">Thermus scotoductus (strain ATCC 700910 / SA-01)</name>
    <dbReference type="NCBI Taxonomy" id="743525"/>
    <lineage>
        <taxon>Bacteria</taxon>
        <taxon>Thermotogati</taxon>
        <taxon>Deinococcota</taxon>
        <taxon>Deinococci</taxon>
        <taxon>Thermales</taxon>
        <taxon>Thermaceae</taxon>
        <taxon>Thermus</taxon>
    </lineage>
</organism>
<dbReference type="GO" id="GO:0005829">
    <property type="term" value="C:cytosol"/>
    <property type="evidence" value="ECO:0007669"/>
    <property type="project" value="TreeGrafter"/>
</dbReference>
<dbReference type="STRING" id="743525.TSC_c01310"/>
<dbReference type="SMART" id="SM00981">
    <property type="entry name" value="THUMP"/>
    <property type="match status" value="1"/>
</dbReference>
<dbReference type="Pfam" id="PF22025">
    <property type="entry name" value="ThiI_fer"/>
    <property type="match status" value="1"/>
</dbReference>
<keyword evidence="4 18" id="KW-0808">Transferase</keyword>
<dbReference type="AlphaFoldDB" id="E8PJK1"/>
<keyword evidence="8 18" id="KW-0784">Thiamine biosynthesis</keyword>
<evidence type="ECO:0000256" key="9">
    <source>
        <dbReference type="ARBA" id="ARBA00050570"/>
    </source>
</evidence>
<evidence type="ECO:0000256" key="11">
    <source>
        <dbReference type="ARBA" id="ARBA00058382"/>
    </source>
</evidence>
<dbReference type="NCBIfam" id="TIGR00342">
    <property type="entry name" value="tRNA uracil 4-sulfurtransferase ThiI"/>
    <property type="match status" value="1"/>
</dbReference>
<dbReference type="InterPro" id="IPR050102">
    <property type="entry name" value="tRNA_sulfurtransferase_ThiI"/>
</dbReference>
<protein>
    <recommendedName>
        <fullName evidence="14 18">Probable tRNA sulfurtransferase</fullName>
        <ecNumber evidence="13 18">2.8.1.4</ecNumber>
    </recommendedName>
    <alternativeName>
        <fullName evidence="15 18">Sulfur carrier protein ThiS sulfurtransferase</fullName>
    </alternativeName>
    <alternativeName>
        <fullName evidence="16 18">Thiamine biosynthesis protein ThiI</fullName>
    </alternativeName>
    <alternativeName>
        <fullName evidence="17 18">tRNA 4-thiouridine synthase</fullName>
    </alternativeName>
</protein>
<feature type="domain" description="THUMP" evidence="19">
    <location>
        <begin position="62"/>
        <end position="164"/>
    </location>
</feature>
<dbReference type="InterPro" id="IPR004114">
    <property type="entry name" value="THUMP_dom"/>
</dbReference>
<evidence type="ECO:0000259" key="19">
    <source>
        <dbReference type="PROSITE" id="PS51165"/>
    </source>
</evidence>
<dbReference type="GO" id="GO:0140741">
    <property type="term" value="F:tRNA-uracil-4 sulfurtransferase activity"/>
    <property type="evidence" value="ECO:0007669"/>
    <property type="project" value="UniProtKB-EC"/>
</dbReference>
<dbReference type="Gene3D" id="3.30.2130.30">
    <property type="match status" value="1"/>
</dbReference>
<dbReference type="PANTHER" id="PTHR43209">
    <property type="entry name" value="TRNA SULFURTRANSFERASE"/>
    <property type="match status" value="1"/>
</dbReference>
<feature type="binding site" evidence="18">
    <location>
        <begin position="182"/>
        <end position="183"/>
    </location>
    <ligand>
        <name>ATP</name>
        <dbReference type="ChEBI" id="CHEBI:30616"/>
    </ligand>
</feature>
<keyword evidence="3 18" id="KW-0820">tRNA-binding</keyword>
<dbReference type="Pfam" id="PF02926">
    <property type="entry name" value="THUMP"/>
    <property type="match status" value="1"/>
</dbReference>
<dbReference type="GO" id="GO:0009229">
    <property type="term" value="P:thiamine diphosphate biosynthetic process"/>
    <property type="evidence" value="ECO:0007669"/>
    <property type="project" value="UniProtKB-UniRule"/>
</dbReference>
<dbReference type="KEGG" id="tsc:TSC_c01310"/>
<keyword evidence="7 18" id="KW-0694">RNA-binding</keyword>
<keyword evidence="2 18" id="KW-0963">Cytoplasm</keyword>
<evidence type="ECO:0000313" key="21">
    <source>
        <dbReference type="Proteomes" id="UP000008087"/>
    </source>
</evidence>
<evidence type="ECO:0000256" key="10">
    <source>
        <dbReference type="ARBA" id="ARBA00052330"/>
    </source>
</evidence>
<evidence type="ECO:0000256" key="15">
    <source>
        <dbReference type="ARBA" id="ARBA00075337"/>
    </source>
</evidence>
<dbReference type="Proteomes" id="UP000008087">
    <property type="component" value="Chromosome"/>
</dbReference>
<dbReference type="Gene3D" id="3.40.50.620">
    <property type="entry name" value="HUPs"/>
    <property type="match status" value="1"/>
</dbReference>
<comment type="similarity">
    <text evidence="12 18">Belongs to the ThiI family.</text>
</comment>
<evidence type="ECO:0000256" key="7">
    <source>
        <dbReference type="ARBA" id="ARBA00022884"/>
    </source>
</evidence>
<reference evidence="20 21" key="2">
    <citation type="journal article" date="2011" name="BMC Genomics">
        <title>Sequence of the hyperplastic genome of the naturally competent Thermus scotoductus SA-01.</title>
        <authorList>
            <person name="Gounder K."/>
            <person name="Brzuszkiewicz E."/>
            <person name="Liesegang H."/>
            <person name="Wollherr A."/>
            <person name="Daniel R."/>
            <person name="Gottschalk G."/>
            <person name="Reva O."/>
            <person name="Kumwenda B."/>
            <person name="Srivastava M."/>
            <person name="Bricio C."/>
            <person name="Berenguer J."/>
            <person name="van Heerden E."/>
            <person name="Litthauer D."/>
        </authorList>
    </citation>
    <scope>NUCLEOTIDE SEQUENCE [LARGE SCALE GENOMIC DNA]</scope>
    <source>
        <strain evidence="21">ATCC 700910 / SA-01</strain>
    </source>
</reference>
<evidence type="ECO:0000256" key="4">
    <source>
        <dbReference type="ARBA" id="ARBA00022679"/>
    </source>
</evidence>
<comment type="catalytic activity">
    <reaction evidence="9 18">
        <text>[ThiI sulfur-carrier protein]-S-sulfanyl-L-cysteine + a uridine in tRNA + 2 reduced [2Fe-2S]-[ferredoxin] + ATP + H(+) = [ThiI sulfur-carrier protein]-L-cysteine + a 4-thiouridine in tRNA + 2 oxidized [2Fe-2S]-[ferredoxin] + AMP + diphosphate</text>
        <dbReference type="Rhea" id="RHEA:24176"/>
        <dbReference type="Rhea" id="RHEA-COMP:10000"/>
        <dbReference type="Rhea" id="RHEA-COMP:10001"/>
        <dbReference type="Rhea" id="RHEA-COMP:13337"/>
        <dbReference type="Rhea" id="RHEA-COMP:13338"/>
        <dbReference type="Rhea" id="RHEA-COMP:13339"/>
        <dbReference type="Rhea" id="RHEA-COMP:13340"/>
        <dbReference type="ChEBI" id="CHEBI:15378"/>
        <dbReference type="ChEBI" id="CHEBI:29950"/>
        <dbReference type="ChEBI" id="CHEBI:30616"/>
        <dbReference type="ChEBI" id="CHEBI:33019"/>
        <dbReference type="ChEBI" id="CHEBI:33737"/>
        <dbReference type="ChEBI" id="CHEBI:33738"/>
        <dbReference type="ChEBI" id="CHEBI:61963"/>
        <dbReference type="ChEBI" id="CHEBI:65315"/>
        <dbReference type="ChEBI" id="CHEBI:136798"/>
        <dbReference type="ChEBI" id="CHEBI:456215"/>
        <dbReference type="EC" id="2.8.1.4"/>
    </reaction>
</comment>
<dbReference type="InterPro" id="IPR020536">
    <property type="entry name" value="ThiI_AANH"/>
</dbReference>
<dbReference type="FunFam" id="3.40.50.620:FF:000053">
    <property type="entry name" value="Probable tRNA sulfurtransferase"/>
    <property type="match status" value="1"/>
</dbReference>
<feature type="binding site" evidence="18">
    <location>
        <begin position="207"/>
        <end position="208"/>
    </location>
    <ligand>
        <name>ATP</name>
        <dbReference type="ChEBI" id="CHEBI:30616"/>
    </ligand>
</feature>
<feature type="binding site" evidence="18">
    <location>
        <position position="295"/>
    </location>
    <ligand>
        <name>ATP</name>
        <dbReference type="ChEBI" id="CHEBI:30616"/>
    </ligand>
</feature>
<evidence type="ECO:0000256" key="1">
    <source>
        <dbReference type="ARBA" id="ARBA00004496"/>
    </source>
</evidence>
<reference evidence="21" key="1">
    <citation type="submission" date="2010-03" db="EMBL/GenBank/DDBJ databases">
        <title>The genome sequence of Thermus scotoductus SA-01.</title>
        <authorList>
            <person name="Gounder K."/>
            <person name="Liesegang H."/>
            <person name="Brzuszkiewicz E."/>
            <person name="Wollherr A."/>
            <person name="Daniel R."/>
            <person name="Gottschalk G."/>
            <person name="van Heerden E."/>
            <person name="Litthauer D."/>
        </authorList>
    </citation>
    <scope>NUCLEOTIDE SEQUENCE [LARGE SCALE GENOMIC DNA]</scope>
    <source>
        <strain evidence="21">ATCC 700910 / SA-01</strain>
    </source>
</reference>
<dbReference type="PANTHER" id="PTHR43209:SF1">
    <property type="entry name" value="TRNA SULFURTRANSFERASE"/>
    <property type="match status" value="1"/>
</dbReference>
<evidence type="ECO:0000256" key="17">
    <source>
        <dbReference type="ARBA" id="ARBA00080570"/>
    </source>
</evidence>
<feature type="binding site" evidence="18">
    <location>
        <position position="264"/>
    </location>
    <ligand>
        <name>ATP</name>
        <dbReference type="ChEBI" id="CHEBI:30616"/>
    </ligand>
</feature>
<dbReference type="SUPFAM" id="SSF143437">
    <property type="entry name" value="THUMP domain-like"/>
    <property type="match status" value="1"/>
</dbReference>
<accession>E8PJK1</accession>
<dbReference type="SUPFAM" id="SSF52402">
    <property type="entry name" value="Adenine nucleotide alpha hydrolases-like"/>
    <property type="match status" value="1"/>
</dbReference>
<evidence type="ECO:0000256" key="14">
    <source>
        <dbReference type="ARBA" id="ARBA00071867"/>
    </source>
</evidence>
<keyword evidence="6 18" id="KW-0067">ATP-binding</keyword>
<dbReference type="EC" id="2.8.1.4" evidence="13 18"/>
<dbReference type="InterPro" id="IPR049961">
    <property type="entry name" value="ThiI_N"/>
</dbReference>
<sequence length="411" mass="45690">MTMETLVLVNLFHELALKGENRPFFLRKAKAHVKEALKGTAARLEAEWPMALLFRLPQEAWPEAKERLKDTLGVEGFARVLRTPPDLKALEAALEETLARERFESFRITAKRSDKTFPLTSPEIERLLGAFVKEKTGARVQLKGAERELVVRILPNAALLEVERHPGPGGLPPGVSGKVVALLSGGIDSPVAAYRLMRRGAEVVLVHFHPFPLLSGQSREKAKAIAERLARFQHRITLHLVPFSEVQRQIILEAPKAYRVVLYRRYMLRIAEAIAKEEGALALATGDSLGQVASQTLENLHVVNQAATLPVFRPLIGFDKVEIKAEAERIGTYAISILPDEECCTLFAPKHPVTRAQLSVALETESRLDTERLIALALEGREVVRYTWPGQKPLPEAQEKAPIMEHGPLDG</sequence>
<evidence type="ECO:0000313" key="20">
    <source>
        <dbReference type="EMBL" id="ADW20781.1"/>
    </source>
</evidence>
<dbReference type="GO" id="GO:0052837">
    <property type="term" value="P:thiazole biosynthetic process"/>
    <property type="evidence" value="ECO:0007669"/>
    <property type="project" value="TreeGrafter"/>
</dbReference>
<gene>
    <name evidence="18 20" type="primary">thiI</name>
    <name evidence="20" type="ordered locus">TSC_c01310</name>
</gene>
<dbReference type="HOGENOM" id="CLU_037952_4_0_0"/>
<dbReference type="GO" id="GO:0005524">
    <property type="term" value="F:ATP binding"/>
    <property type="evidence" value="ECO:0007669"/>
    <property type="project" value="UniProtKB-UniRule"/>
</dbReference>
<evidence type="ECO:0000256" key="18">
    <source>
        <dbReference type="HAMAP-Rule" id="MF_00021"/>
    </source>
</evidence>
<dbReference type="UniPathway" id="UPA00060"/>
<dbReference type="eggNOG" id="COG0301">
    <property type="taxonomic scope" value="Bacteria"/>
</dbReference>
<dbReference type="InterPro" id="IPR014729">
    <property type="entry name" value="Rossmann-like_a/b/a_fold"/>
</dbReference>
<dbReference type="InterPro" id="IPR003720">
    <property type="entry name" value="tRNA_STrfase"/>
</dbReference>
<comment type="subcellular location">
    <subcellularLocation>
        <location evidence="1 18">Cytoplasm</location>
    </subcellularLocation>
</comment>
<comment type="function">
    <text evidence="11 18">Catalyzes the ATP-dependent transfer of a sulfur to tRNA to produce 4-thiouridine in position 8 of tRNAs, which functions as a near-UV photosensor. Also catalyzes the transfer of sulfur to the sulfur carrier protein ThiS, forming ThiS-thiocarboxylate. This is a step in the synthesis of thiazole, in the thiamine biosynthesis pathway. The sulfur is donated as persulfide by IscS.</text>
</comment>
<evidence type="ECO:0000256" key="2">
    <source>
        <dbReference type="ARBA" id="ARBA00022490"/>
    </source>
</evidence>
<dbReference type="CDD" id="cd11716">
    <property type="entry name" value="THUMP_ThiI"/>
    <property type="match status" value="1"/>
</dbReference>
<proteinExistence type="inferred from homology"/>